<dbReference type="InterPro" id="IPR054728">
    <property type="entry name" value="RsmB-like_ferredoxin"/>
</dbReference>
<evidence type="ECO:0000256" key="2">
    <source>
        <dbReference type="ARBA" id="ARBA00022679"/>
    </source>
</evidence>
<keyword evidence="8" id="KW-1185">Reference proteome</keyword>
<dbReference type="GO" id="GO:0001510">
    <property type="term" value="P:RNA methylation"/>
    <property type="evidence" value="ECO:0007669"/>
    <property type="project" value="InterPro"/>
</dbReference>
<keyword evidence="4 5" id="KW-0694">RNA-binding</keyword>
<sequence>MPFLGSLKNLILTDSERKTTFVQNLFLMKLHNNTIRGVHTALAAIFEEGQYADKVIERTLKSNPKWGARDRSFIAETTYEMVRWWRLINYLSPSKEPYDLFATYWLMQGHSLPPWEEFSKINPDKIQEKYEKLDDPAKLESVPDWLFELGKKELGDKWEAEIHSLNQEAQVVLRVNTLKITREQLKNRLAEDNIHTHIIKGYPDALILDERTNVFRNPAFKEGMFEVQDASSQLVAQALAVEPGMRVIDACAGAGGKSLHIAALMQNKGKVLSMDVEEWKLQQTKLRARRDGVAIIERKVIEGSKTIKRMKETADRLLLDVPCSGLGVLRRNPDTKWKLSEESIEKVRQTQQEILQSYPSMVKPGGQMVYATCSILPSENQDQIAKFLESEAGKDFTLIEDQKVLAQESGFDGFYIARLQKK</sequence>
<reference evidence="7 8" key="1">
    <citation type="submission" date="2018-06" db="EMBL/GenBank/DDBJ databases">
        <title>Genomic Encyclopedia of Archaeal and Bacterial Type Strains, Phase II (KMG-II): from individual species to whole genera.</title>
        <authorList>
            <person name="Goeker M."/>
        </authorList>
    </citation>
    <scope>NUCLEOTIDE SEQUENCE [LARGE SCALE GENOMIC DNA]</scope>
    <source>
        <strain evidence="7 8">DSM 23446</strain>
    </source>
</reference>
<feature type="binding site" evidence="5">
    <location>
        <position position="320"/>
    </location>
    <ligand>
        <name>S-adenosyl-L-methionine</name>
        <dbReference type="ChEBI" id="CHEBI:59789"/>
    </ligand>
</feature>
<feature type="binding site" evidence="5">
    <location>
        <position position="275"/>
    </location>
    <ligand>
        <name>S-adenosyl-L-methionine</name>
        <dbReference type="ChEBI" id="CHEBI:59789"/>
    </ligand>
</feature>
<comment type="caution">
    <text evidence="5">Lacks conserved residue(s) required for the propagation of feature annotation.</text>
</comment>
<dbReference type="AlphaFoldDB" id="A0A327PRL3"/>
<dbReference type="GO" id="GO:0003723">
    <property type="term" value="F:RNA binding"/>
    <property type="evidence" value="ECO:0007669"/>
    <property type="project" value="UniProtKB-UniRule"/>
</dbReference>
<dbReference type="Pfam" id="PF22458">
    <property type="entry name" value="RsmF-B_ferredox"/>
    <property type="match status" value="1"/>
</dbReference>
<organism evidence="7 8">
    <name type="scientific">Algoriphagus yeomjeoni</name>
    <dbReference type="NCBI Taxonomy" id="291403"/>
    <lineage>
        <taxon>Bacteria</taxon>
        <taxon>Pseudomonadati</taxon>
        <taxon>Bacteroidota</taxon>
        <taxon>Cytophagia</taxon>
        <taxon>Cytophagales</taxon>
        <taxon>Cyclobacteriaceae</taxon>
        <taxon>Algoriphagus</taxon>
    </lineage>
</organism>
<dbReference type="EMBL" id="QLLK01000001">
    <property type="protein sequence ID" value="RAI95015.1"/>
    <property type="molecule type" value="Genomic_DNA"/>
</dbReference>
<name>A0A327PRL3_9BACT</name>
<feature type="active site" description="Nucleophile" evidence="5">
    <location>
        <position position="373"/>
    </location>
</feature>
<dbReference type="Pfam" id="PF01189">
    <property type="entry name" value="Methyltr_RsmB-F"/>
    <property type="match status" value="1"/>
</dbReference>
<dbReference type="Gene3D" id="3.40.50.150">
    <property type="entry name" value="Vaccinia Virus protein VP39"/>
    <property type="match status" value="1"/>
</dbReference>
<evidence type="ECO:0000256" key="1">
    <source>
        <dbReference type="ARBA" id="ARBA00022603"/>
    </source>
</evidence>
<dbReference type="InterPro" id="IPR001678">
    <property type="entry name" value="MeTrfase_RsmB-F_NOP2_dom"/>
</dbReference>
<dbReference type="InterPro" id="IPR023267">
    <property type="entry name" value="RCMT"/>
</dbReference>
<gene>
    <name evidence="7" type="ORF">LV83_00266</name>
</gene>
<keyword evidence="2 5" id="KW-0808">Transferase</keyword>
<evidence type="ECO:0000259" key="6">
    <source>
        <dbReference type="PROSITE" id="PS51686"/>
    </source>
</evidence>
<evidence type="ECO:0000313" key="8">
    <source>
        <dbReference type="Proteomes" id="UP000249610"/>
    </source>
</evidence>
<dbReference type="Gene3D" id="3.30.70.1170">
    <property type="entry name" value="Sun protein, domain 3"/>
    <property type="match status" value="1"/>
</dbReference>
<evidence type="ECO:0000256" key="3">
    <source>
        <dbReference type="ARBA" id="ARBA00022691"/>
    </source>
</evidence>
<proteinExistence type="inferred from homology"/>
<evidence type="ECO:0000256" key="4">
    <source>
        <dbReference type="ARBA" id="ARBA00022884"/>
    </source>
</evidence>
<dbReference type="GO" id="GO:0008173">
    <property type="term" value="F:RNA methyltransferase activity"/>
    <property type="evidence" value="ECO:0007669"/>
    <property type="project" value="InterPro"/>
</dbReference>
<dbReference type="CDD" id="cd02440">
    <property type="entry name" value="AdoMet_MTases"/>
    <property type="match status" value="1"/>
</dbReference>
<dbReference type="InterPro" id="IPR049560">
    <property type="entry name" value="MeTrfase_RsmB-F_NOP2_cat"/>
</dbReference>
<comment type="caution">
    <text evidence="7">The sequence shown here is derived from an EMBL/GenBank/DDBJ whole genome shotgun (WGS) entry which is preliminary data.</text>
</comment>
<dbReference type="PANTHER" id="PTHR22807">
    <property type="entry name" value="NOP2 YEAST -RELATED NOL1/NOP2/FMU SUN DOMAIN-CONTAINING"/>
    <property type="match status" value="1"/>
</dbReference>
<comment type="similarity">
    <text evidence="5">Belongs to the class I-like SAM-binding methyltransferase superfamily. RsmB/NOP family.</text>
</comment>
<protein>
    <submittedName>
        <fullName evidence="7">16S rRNA (Cytosine967-C5)-methyltransferase</fullName>
    </submittedName>
</protein>
<dbReference type="PANTHER" id="PTHR22807:SF53">
    <property type="entry name" value="RIBOSOMAL RNA SMALL SUBUNIT METHYLTRANSFERASE B-RELATED"/>
    <property type="match status" value="1"/>
</dbReference>
<evidence type="ECO:0000256" key="5">
    <source>
        <dbReference type="PROSITE-ProRule" id="PRU01023"/>
    </source>
</evidence>
<dbReference type="PROSITE" id="PS51686">
    <property type="entry name" value="SAM_MT_RSMB_NOP"/>
    <property type="match status" value="1"/>
</dbReference>
<accession>A0A327PRL3</accession>
<feature type="domain" description="SAM-dependent MTase RsmB/NOP-type" evidence="6">
    <location>
        <begin position="161"/>
        <end position="422"/>
    </location>
</feature>
<keyword evidence="1 5" id="KW-0489">Methyltransferase</keyword>
<keyword evidence="3 5" id="KW-0949">S-adenosyl-L-methionine</keyword>
<dbReference type="Proteomes" id="UP000249610">
    <property type="component" value="Unassembled WGS sequence"/>
</dbReference>
<dbReference type="PRINTS" id="PR02008">
    <property type="entry name" value="RCMTFAMILY"/>
</dbReference>
<dbReference type="InterPro" id="IPR029063">
    <property type="entry name" value="SAM-dependent_MTases_sf"/>
</dbReference>
<dbReference type="SUPFAM" id="SSF53335">
    <property type="entry name" value="S-adenosyl-L-methionine-dependent methyltransferases"/>
    <property type="match status" value="1"/>
</dbReference>
<evidence type="ECO:0000313" key="7">
    <source>
        <dbReference type="EMBL" id="RAI95015.1"/>
    </source>
</evidence>